<feature type="transmembrane region" description="Helical" evidence="11">
    <location>
        <begin position="218"/>
        <end position="238"/>
    </location>
</feature>
<keyword evidence="8 11" id="KW-1133">Transmembrane helix</keyword>
<dbReference type="EMBL" id="LBSM01000012">
    <property type="protein sequence ID" value="KKQ17980.1"/>
    <property type="molecule type" value="Genomic_DNA"/>
</dbReference>
<name>A0A0G0FVU9_9BACT</name>
<reference evidence="13 14" key="1">
    <citation type="journal article" date="2015" name="Nature">
        <title>rRNA introns, odd ribosomes, and small enigmatic genomes across a large radiation of phyla.</title>
        <authorList>
            <person name="Brown C.T."/>
            <person name="Hug L.A."/>
            <person name="Thomas B.C."/>
            <person name="Sharon I."/>
            <person name="Castelle C.J."/>
            <person name="Singh A."/>
            <person name="Wilkins M.J."/>
            <person name="Williams K.H."/>
            <person name="Banfield J.F."/>
        </authorList>
    </citation>
    <scope>NUCLEOTIDE SEQUENCE [LARGE SCALE GENOMIC DNA]</scope>
</reference>
<evidence type="ECO:0000256" key="7">
    <source>
        <dbReference type="ARBA" id="ARBA00022833"/>
    </source>
</evidence>
<evidence type="ECO:0000256" key="5">
    <source>
        <dbReference type="ARBA" id="ARBA00022692"/>
    </source>
</evidence>
<keyword evidence="9 13" id="KW-0482">Metalloprotease</keyword>
<dbReference type="GO" id="GO:0004222">
    <property type="term" value="F:metalloendopeptidase activity"/>
    <property type="evidence" value="ECO:0007669"/>
    <property type="project" value="InterPro"/>
</dbReference>
<keyword evidence="4 13" id="KW-0645">Protease</keyword>
<dbReference type="GO" id="GO:0006508">
    <property type="term" value="P:proteolysis"/>
    <property type="evidence" value="ECO:0007669"/>
    <property type="project" value="UniProtKB-KW"/>
</dbReference>
<comment type="subcellular location">
    <subcellularLocation>
        <location evidence="2">Membrane</location>
        <topology evidence="2">Multi-pass membrane protein</topology>
    </subcellularLocation>
</comment>
<proteinExistence type="inferred from homology"/>
<dbReference type="SUPFAM" id="SSF50156">
    <property type="entry name" value="PDZ domain-like"/>
    <property type="match status" value="1"/>
</dbReference>
<dbReference type="AlphaFoldDB" id="A0A0G0FVU9"/>
<evidence type="ECO:0000256" key="1">
    <source>
        <dbReference type="ARBA" id="ARBA00001947"/>
    </source>
</evidence>
<evidence type="ECO:0000259" key="12">
    <source>
        <dbReference type="Pfam" id="PF02163"/>
    </source>
</evidence>
<dbReference type="InterPro" id="IPR004387">
    <property type="entry name" value="Pept_M50_Zn"/>
</dbReference>
<dbReference type="Gene3D" id="2.30.42.10">
    <property type="match status" value="1"/>
</dbReference>
<comment type="similarity">
    <text evidence="3">Belongs to the peptidase M50B family.</text>
</comment>
<comment type="caution">
    <text evidence="13">The sequence shown here is derived from an EMBL/GenBank/DDBJ whole genome shotgun (WGS) entry which is preliminary data.</text>
</comment>
<evidence type="ECO:0000256" key="9">
    <source>
        <dbReference type="ARBA" id="ARBA00023049"/>
    </source>
</evidence>
<feature type="transmembrane region" description="Helical" evidence="11">
    <location>
        <begin position="90"/>
        <end position="114"/>
    </location>
</feature>
<evidence type="ECO:0000256" key="2">
    <source>
        <dbReference type="ARBA" id="ARBA00004141"/>
    </source>
</evidence>
<organism evidence="13 14">
    <name type="scientific">Berkelbacteria bacterium GW2011_GWA1_36_9</name>
    <dbReference type="NCBI Taxonomy" id="1618331"/>
    <lineage>
        <taxon>Bacteria</taxon>
        <taxon>Candidatus Berkelbacteria</taxon>
    </lineage>
</organism>
<feature type="domain" description="Peptidase M50" evidence="12">
    <location>
        <begin position="8"/>
        <end position="338"/>
    </location>
</feature>
<dbReference type="PANTHER" id="PTHR42837">
    <property type="entry name" value="REGULATOR OF SIGMA-E PROTEASE RSEP"/>
    <property type="match status" value="1"/>
</dbReference>
<keyword evidence="7" id="KW-0862">Zinc</keyword>
<dbReference type="Proteomes" id="UP000034508">
    <property type="component" value="Unassembled WGS sequence"/>
</dbReference>
<evidence type="ECO:0000313" key="14">
    <source>
        <dbReference type="Proteomes" id="UP000034508"/>
    </source>
</evidence>
<evidence type="ECO:0000256" key="4">
    <source>
        <dbReference type="ARBA" id="ARBA00022670"/>
    </source>
</evidence>
<comment type="cofactor">
    <cofactor evidence="1">
        <name>Zn(2+)</name>
        <dbReference type="ChEBI" id="CHEBI:29105"/>
    </cofactor>
</comment>
<evidence type="ECO:0000256" key="6">
    <source>
        <dbReference type="ARBA" id="ARBA00022801"/>
    </source>
</evidence>
<feature type="transmembrane region" description="Helical" evidence="11">
    <location>
        <begin position="6"/>
        <end position="26"/>
    </location>
</feature>
<evidence type="ECO:0000256" key="8">
    <source>
        <dbReference type="ARBA" id="ARBA00022989"/>
    </source>
</evidence>
<evidence type="ECO:0000313" key="13">
    <source>
        <dbReference type="EMBL" id="KKQ17980.1"/>
    </source>
</evidence>
<gene>
    <name evidence="13" type="ORF">US31_C0012G0021</name>
</gene>
<dbReference type="GO" id="GO:0016020">
    <property type="term" value="C:membrane"/>
    <property type="evidence" value="ECO:0007669"/>
    <property type="project" value="UniProtKB-SubCell"/>
</dbReference>
<dbReference type="CDD" id="cd06163">
    <property type="entry name" value="S2P-M50_PDZ_RseP-like"/>
    <property type="match status" value="1"/>
</dbReference>
<feature type="transmembrane region" description="Helical" evidence="11">
    <location>
        <begin position="326"/>
        <end position="344"/>
    </location>
</feature>
<dbReference type="PANTHER" id="PTHR42837:SF2">
    <property type="entry name" value="MEMBRANE METALLOPROTEASE ARASP2, CHLOROPLASTIC-RELATED"/>
    <property type="match status" value="1"/>
</dbReference>
<dbReference type="Pfam" id="PF02163">
    <property type="entry name" value="Peptidase_M50"/>
    <property type="match status" value="1"/>
</dbReference>
<keyword evidence="5 11" id="KW-0812">Transmembrane</keyword>
<evidence type="ECO:0000256" key="11">
    <source>
        <dbReference type="SAM" id="Phobius"/>
    </source>
</evidence>
<dbReference type="InterPro" id="IPR008915">
    <property type="entry name" value="Peptidase_M50"/>
</dbReference>
<keyword evidence="10 11" id="KW-0472">Membrane</keyword>
<sequence length="351" mass="38337">MFLTIIIFIAILAILILVHEFGHFIVAKIMKVKVEEFAFGFPPRLFSKKYHGTRYSFNAIPLGGYVSLLGENEKLKAPGSYFSKKIWQKILIIITGVLMNFLLAIIVLTIGFSVGMTPLVSDPSTLGGKKTSEVMVVEVVPNSVASQMGLEQGNILKGFSTPSDLQEFTKSHAGQKVTLEVEKNREVKTYEVTLATGDAPLGVGAVSVTKVKQPVYKAFVTAIVEVGKSIAVIFVVLWQIIRSLFTTGNAGEAGAGVVGPVGIYNFTASAIKVGWIYILQLLAILSINLGIINILPFPALDGGKILFLGLEGIFRKKVVRIEIENLIHTIGFIILIVLMLAIIFRDILRFR</sequence>
<accession>A0A0G0FVU9</accession>
<evidence type="ECO:0000256" key="10">
    <source>
        <dbReference type="ARBA" id="ARBA00023136"/>
    </source>
</evidence>
<keyword evidence="6" id="KW-0378">Hydrolase</keyword>
<dbReference type="InterPro" id="IPR036034">
    <property type="entry name" value="PDZ_sf"/>
</dbReference>
<protein>
    <submittedName>
        <fullName evidence="13">Membrane-associated zinc metalloprotease</fullName>
    </submittedName>
</protein>
<feature type="transmembrane region" description="Helical" evidence="11">
    <location>
        <begin position="275"/>
        <end position="295"/>
    </location>
</feature>
<evidence type="ECO:0000256" key="3">
    <source>
        <dbReference type="ARBA" id="ARBA00007931"/>
    </source>
</evidence>